<gene>
    <name evidence="2" type="ORF">PIB30_053068</name>
</gene>
<feature type="non-terminal residue" evidence="2">
    <location>
        <position position="94"/>
    </location>
</feature>
<sequence>MENSYRSRSYGNNNNGQVVMHMESYYGAQPPAKPHHHYHAYAQNNNNNNHQRGIKLKKGKSVSTKCWRFGNDAELQRKKRVASYKIYSVEGKVK</sequence>
<comment type="caution">
    <text evidence="2">The sequence shown here is derived from an EMBL/GenBank/DDBJ whole genome shotgun (WGS) entry which is preliminary data.</text>
</comment>
<protein>
    <submittedName>
        <fullName evidence="2">Uncharacterized protein</fullName>
    </submittedName>
</protein>
<organism evidence="2 3">
    <name type="scientific">Stylosanthes scabra</name>
    <dbReference type="NCBI Taxonomy" id="79078"/>
    <lineage>
        <taxon>Eukaryota</taxon>
        <taxon>Viridiplantae</taxon>
        <taxon>Streptophyta</taxon>
        <taxon>Embryophyta</taxon>
        <taxon>Tracheophyta</taxon>
        <taxon>Spermatophyta</taxon>
        <taxon>Magnoliopsida</taxon>
        <taxon>eudicotyledons</taxon>
        <taxon>Gunneridae</taxon>
        <taxon>Pentapetalae</taxon>
        <taxon>rosids</taxon>
        <taxon>fabids</taxon>
        <taxon>Fabales</taxon>
        <taxon>Fabaceae</taxon>
        <taxon>Papilionoideae</taxon>
        <taxon>50 kb inversion clade</taxon>
        <taxon>dalbergioids sensu lato</taxon>
        <taxon>Dalbergieae</taxon>
        <taxon>Pterocarpus clade</taxon>
        <taxon>Stylosanthes</taxon>
    </lineage>
</organism>
<dbReference type="Proteomes" id="UP001341840">
    <property type="component" value="Unassembled WGS sequence"/>
</dbReference>
<proteinExistence type="predicted"/>
<evidence type="ECO:0000256" key="1">
    <source>
        <dbReference type="SAM" id="MobiDB-lite"/>
    </source>
</evidence>
<dbReference type="Pfam" id="PF12023">
    <property type="entry name" value="DUF3511"/>
    <property type="match status" value="1"/>
</dbReference>
<dbReference type="PANTHER" id="PTHR33193">
    <property type="entry name" value="DOMAIN PROTEIN, PUTATIVE (DUF3511)-RELATED"/>
    <property type="match status" value="1"/>
</dbReference>
<reference evidence="2 3" key="1">
    <citation type="journal article" date="2023" name="Plants (Basel)">
        <title>Bridging the Gap: Combining Genomics and Transcriptomics Approaches to Understand Stylosanthes scabra, an Orphan Legume from the Brazilian Caatinga.</title>
        <authorList>
            <person name="Ferreira-Neto J.R.C."/>
            <person name="da Silva M.D."/>
            <person name="Binneck E."/>
            <person name="de Melo N.F."/>
            <person name="da Silva R.H."/>
            <person name="de Melo A.L.T.M."/>
            <person name="Pandolfi V."/>
            <person name="Bustamante F.O."/>
            <person name="Brasileiro-Vidal A.C."/>
            <person name="Benko-Iseppon A.M."/>
        </authorList>
    </citation>
    <scope>NUCLEOTIDE SEQUENCE [LARGE SCALE GENOMIC DNA]</scope>
    <source>
        <tissue evidence="2">Leaves</tissue>
    </source>
</reference>
<accession>A0ABU6XJQ0</accession>
<evidence type="ECO:0000313" key="3">
    <source>
        <dbReference type="Proteomes" id="UP001341840"/>
    </source>
</evidence>
<feature type="compositionally biased region" description="Low complexity" evidence="1">
    <location>
        <begin position="40"/>
        <end position="51"/>
    </location>
</feature>
<dbReference type="EMBL" id="JASCZI010211839">
    <property type="protein sequence ID" value="MED6197043.1"/>
    <property type="molecule type" value="Genomic_DNA"/>
</dbReference>
<dbReference type="InterPro" id="IPR021899">
    <property type="entry name" value="DUF3511"/>
</dbReference>
<feature type="region of interest" description="Disordered" evidence="1">
    <location>
        <begin position="27"/>
        <end position="59"/>
    </location>
</feature>
<name>A0ABU6XJQ0_9FABA</name>
<dbReference type="PANTHER" id="PTHR33193:SF62">
    <property type="entry name" value="FAMILY ABC TRANSPORTER, PUTATIVE (DUF3511)-RELATED"/>
    <property type="match status" value="1"/>
</dbReference>
<keyword evidence="3" id="KW-1185">Reference proteome</keyword>
<evidence type="ECO:0000313" key="2">
    <source>
        <dbReference type="EMBL" id="MED6197043.1"/>
    </source>
</evidence>